<feature type="region of interest" description="Disordered" evidence="2">
    <location>
        <begin position="1"/>
        <end position="36"/>
    </location>
</feature>
<evidence type="ECO:0000256" key="1">
    <source>
        <dbReference type="ARBA" id="ARBA00023172"/>
    </source>
</evidence>
<dbReference type="InterPro" id="IPR013762">
    <property type="entry name" value="Integrase-like_cat_sf"/>
</dbReference>
<dbReference type="EMBL" id="JABBWE010000018">
    <property type="protein sequence ID" value="KAG1796734.1"/>
    <property type="molecule type" value="Genomic_DNA"/>
</dbReference>
<evidence type="ECO:0000256" key="2">
    <source>
        <dbReference type="SAM" id="MobiDB-lite"/>
    </source>
</evidence>
<dbReference type="GO" id="GO:0003677">
    <property type="term" value="F:DNA binding"/>
    <property type="evidence" value="ECO:0007669"/>
    <property type="project" value="InterPro"/>
</dbReference>
<dbReference type="Gene3D" id="1.10.443.10">
    <property type="entry name" value="Intergrase catalytic core"/>
    <property type="match status" value="1"/>
</dbReference>
<accession>A0A9P7ATX5</accession>
<reference evidence="3" key="1">
    <citation type="journal article" date="2020" name="New Phytol.">
        <title>Comparative genomics reveals dynamic genome evolution in host specialist ectomycorrhizal fungi.</title>
        <authorList>
            <person name="Lofgren L.A."/>
            <person name="Nguyen N.H."/>
            <person name="Vilgalys R."/>
            <person name="Ruytinx J."/>
            <person name="Liao H.L."/>
            <person name="Branco S."/>
            <person name="Kuo A."/>
            <person name="LaButti K."/>
            <person name="Lipzen A."/>
            <person name="Andreopoulos W."/>
            <person name="Pangilinan J."/>
            <person name="Riley R."/>
            <person name="Hundley H."/>
            <person name="Na H."/>
            <person name="Barry K."/>
            <person name="Grigoriev I.V."/>
            <person name="Stajich J.E."/>
            <person name="Kennedy P.G."/>
        </authorList>
    </citation>
    <scope>NUCLEOTIDE SEQUENCE</scope>
    <source>
        <strain evidence="3">S12</strain>
    </source>
</reference>
<protein>
    <submittedName>
        <fullName evidence="3">Uncharacterized protein</fullName>
    </submittedName>
</protein>
<dbReference type="Proteomes" id="UP000719766">
    <property type="component" value="Unassembled WGS sequence"/>
</dbReference>
<proteinExistence type="predicted"/>
<comment type="caution">
    <text evidence="3">The sequence shown here is derived from an EMBL/GenBank/DDBJ whole genome shotgun (WGS) entry which is preliminary data.</text>
</comment>
<dbReference type="SUPFAM" id="SSF56349">
    <property type="entry name" value="DNA breaking-rejoining enzymes"/>
    <property type="match status" value="1"/>
</dbReference>
<dbReference type="GO" id="GO:0015074">
    <property type="term" value="P:DNA integration"/>
    <property type="evidence" value="ECO:0007669"/>
    <property type="project" value="InterPro"/>
</dbReference>
<gene>
    <name evidence="3" type="ORF">HD556DRAFT_1306914</name>
</gene>
<organism evidence="3 4">
    <name type="scientific">Suillus plorans</name>
    <dbReference type="NCBI Taxonomy" id="116603"/>
    <lineage>
        <taxon>Eukaryota</taxon>
        <taxon>Fungi</taxon>
        <taxon>Dikarya</taxon>
        <taxon>Basidiomycota</taxon>
        <taxon>Agaricomycotina</taxon>
        <taxon>Agaricomycetes</taxon>
        <taxon>Agaricomycetidae</taxon>
        <taxon>Boletales</taxon>
        <taxon>Suillineae</taxon>
        <taxon>Suillaceae</taxon>
        <taxon>Suillus</taxon>
    </lineage>
</organism>
<dbReference type="InterPro" id="IPR011010">
    <property type="entry name" value="DNA_brk_join_enz"/>
</dbReference>
<dbReference type="RefSeq" id="XP_041162091.1">
    <property type="nucleotide sequence ID" value="XM_041299974.1"/>
</dbReference>
<name>A0A9P7ATX5_9AGAM</name>
<keyword evidence="4" id="KW-1185">Reference proteome</keyword>
<sequence length="771" mass="87197">MVRTKLKSCKGPPSPHAAEASPRKRRKGAVPTGNTTLPAINKVKERAKQQHKHAKKTRENYNGYVERGQTWLKAHFATSRGAVASMDSETMSISTDAYEDPTFRDALERMPNQHSDKALALLISFKCFHENCGQSTCDGTYSAFKKFWEEADGDTYRGRWHFNEAHLCWEGNPASSAEVQDIIKSVKHKTSSEGGDRTHSIAMSKGFMDRILAWTHKLCPPETFLGLMRSVLAADTTSMEPLTLESRELLTKMTMYQAFSTTAWNLWTRCFELIKLKRKDLTIDFFQVGTTFTRYLNGEKLCSKDLHTYFKVFFSNRKGWQRRVDKGTKESDLRSNRYKLYPQPDLPGCDCFFWLLLWLTFFEVAHYGRKLEPKDYIFPAIGANGIVHYGEPISHDTVQAWIDEATTEAGIPRGAGDNFTTHTYRRGGAQWRWMFAPIGQCWTLARVRWWGSWAENENRDTLIRYLLDELSTYENDHSDALCPTQREADASLLGEHLLVKPVCIQDLQLMHECISADVVGLRSDLRILAATLYNGQLTNLPNSPSSTGMCNAPHSSIPLSNPGNPCIVHHSSQPPSSESQPHCPAILSSTLPQPSAVTQITDGGIVQVGSHSLVLPEKGLVIPDVPTRHPDGTHTPRAASWRQIVKHWTDDWPPEWIRGKNKKFFAMKYHQHSVIALEFLDRFNGHEPAFLAAYPEATVGHTALLRAINRAKKERGDIIPRKYTSTSIRFSPSSILVPSRLRPLAVCAQHPNRGGKAGSRDVHYRIWRAKR</sequence>
<dbReference type="GeneID" id="64593738"/>
<dbReference type="OrthoDB" id="164951at2759"/>
<dbReference type="AlphaFoldDB" id="A0A9P7ATX5"/>
<keyword evidence="1" id="KW-0233">DNA recombination</keyword>
<dbReference type="GO" id="GO:0006310">
    <property type="term" value="P:DNA recombination"/>
    <property type="evidence" value="ECO:0007669"/>
    <property type="project" value="UniProtKB-KW"/>
</dbReference>
<evidence type="ECO:0000313" key="4">
    <source>
        <dbReference type="Proteomes" id="UP000719766"/>
    </source>
</evidence>
<evidence type="ECO:0000313" key="3">
    <source>
        <dbReference type="EMBL" id="KAG1796734.1"/>
    </source>
</evidence>